<dbReference type="InterPro" id="IPR030832">
    <property type="entry name" value="Acidic_LPXTA"/>
</dbReference>
<organism evidence="3 4">
    <name type="scientific">Fictibacillus aquaticus</name>
    <dbReference type="NCBI Taxonomy" id="2021314"/>
    <lineage>
        <taxon>Bacteria</taxon>
        <taxon>Bacillati</taxon>
        <taxon>Bacillota</taxon>
        <taxon>Bacilli</taxon>
        <taxon>Bacillales</taxon>
        <taxon>Fictibacillaceae</taxon>
        <taxon>Fictibacillus</taxon>
    </lineage>
</organism>
<keyword evidence="2" id="KW-0732">Signal</keyword>
<feature type="signal peptide" evidence="2">
    <location>
        <begin position="1"/>
        <end position="26"/>
    </location>
</feature>
<feature type="chain" id="PRO_5012624454" evidence="2">
    <location>
        <begin position="27"/>
        <end position="342"/>
    </location>
</feature>
<keyword evidence="1" id="KW-0812">Transmembrane</keyword>
<dbReference type="NCBIfam" id="TIGR04383">
    <property type="entry name" value="acidic_w_LPXTA"/>
    <property type="match status" value="1"/>
</dbReference>
<protein>
    <submittedName>
        <fullName evidence="3">Processed acidic surface protein</fullName>
    </submittedName>
</protein>
<proteinExistence type="predicted"/>
<dbReference type="NCBIfam" id="TIGR01167">
    <property type="entry name" value="LPXTG_anchor"/>
    <property type="match status" value="1"/>
</dbReference>
<feature type="transmembrane region" description="Helical" evidence="1">
    <location>
        <begin position="317"/>
        <end position="335"/>
    </location>
</feature>
<keyword evidence="1" id="KW-1133">Transmembrane helix</keyword>
<dbReference type="AlphaFoldDB" id="A0A235F9X5"/>
<dbReference type="EMBL" id="NOII01000003">
    <property type="protein sequence ID" value="OYD57737.1"/>
    <property type="molecule type" value="Genomic_DNA"/>
</dbReference>
<dbReference type="Proteomes" id="UP000215059">
    <property type="component" value="Unassembled WGS sequence"/>
</dbReference>
<dbReference type="OrthoDB" id="2718583at2"/>
<dbReference type="RefSeq" id="WP_094253088.1">
    <property type="nucleotide sequence ID" value="NZ_JBHLXL010000001.1"/>
</dbReference>
<name>A0A235F9X5_9BACL</name>
<accession>A0A235F9X5</accession>
<evidence type="ECO:0000313" key="3">
    <source>
        <dbReference type="EMBL" id="OYD57737.1"/>
    </source>
</evidence>
<gene>
    <name evidence="3" type="ORF">CGZ90_13845</name>
</gene>
<comment type="caution">
    <text evidence="3">The sequence shown here is derived from an EMBL/GenBank/DDBJ whole genome shotgun (WGS) entry which is preliminary data.</text>
</comment>
<reference evidence="3 4" key="1">
    <citation type="submission" date="2017-07" db="EMBL/GenBank/DDBJ databases">
        <title>Fictibacillus sp. nov. GDSW-R2A3 Genome sequencing and assembly.</title>
        <authorList>
            <person name="Mayilraj S."/>
        </authorList>
    </citation>
    <scope>NUCLEOTIDE SEQUENCE [LARGE SCALE GENOMIC DNA]</scope>
    <source>
        <strain evidence="3 4">GDSW-R2A3</strain>
    </source>
</reference>
<keyword evidence="4" id="KW-1185">Reference proteome</keyword>
<sequence length="342" mass="38821">MLKKRLTAMFLAFALVLSAMPAVSFAAIANDDPELTAYLQEASETRGFEITVEDFEDYLLEYWGAGLEDWTDFAELEENLGEVIKADLSNLNDVYEYYEIDEAGMLQILEENGDSLEHYIYVDDLDMNLDFYINGDSFEDDMGDMFAELGLTEEELEKLAAHFEKIAPKLEDPAVQQRLEELGQRMENFPSDFESIDELTDEQITEIISIYDELLNIFELSPKFYLKKGDELKPITLKELFLMKDPQGYNLWVELYNLQGELILDMEITAEMIGGEIIDEIGEDIVEVPKVVDKIKDQPKKPKTEKGGKLPNTASDYGTNGLAGLAIAAAGFVIYRRVRKTA</sequence>
<evidence type="ECO:0000256" key="2">
    <source>
        <dbReference type="SAM" id="SignalP"/>
    </source>
</evidence>
<evidence type="ECO:0000313" key="4">
    <source>
        <dbReference type="Proteomes" id="UP000215059"/>
    </source>
</evidence>
<evidence type="ECO:0000256" key="1">
    <source>
        <dbReference type="SAM" id="Phobius"/>
    </source>
</evidence>
<keyword evidence="1" id="KW-0472">Membrane</keyword>